<organism evidence="4 5">
    <name type="scientific">Paraphotobacterium marinum</name>
    <dbReference type="NCBI Taxonomy" id="1755811"/>
    <lineage>
        <taxon>Bacteria</taxon>
        <taxon>Pseudomonadati</taxon>
        <taxon>Pseudomonadota</taxon>
        <taxon>Gammaproteobacteria</taxon>
        <taxon>Vibrionales</taxon>
        <taxon>Vibrionaceae</taxon>
        <taxon>Paraphotobacterium</taxon>
    </lineage>
</organism>
<gene>
    <name evidence="4" type="ORF">CF386_11065</name>
</gene>
<dbReference type="Proteomes" id="UP000242175">
    <property type="component" value="Chromosome small"/>
</dbReference>
<dbReference type="CDD" id="cd16894">
    <property type="entry name" value="MltD-like"/>
    <property type="match status" value="1"/>
</dbReference>
<dbReference type="InterPro" id="IPR023346">
    <property type="entry name" value="Lysozyme-like_dom_sf"/>
</dbReference>
<keyword evidence="2" id="KW-0472">Membrane</keyword>
<dbReference type="InterPro" id="IPR008258">
    <property type="entry name" value="Transglycosylase_SLT_dom_1"/>
</dbReference>
<dbReference type="Gene3D" id="1.10.530.10">
    <property type="match status" value="1"/>
</dbReference>
<feature type="domain" description="Transglycosylase SLT" evidence="3">
    <location>
        <begin position="70"/>
        <end position="171"/>
    </location>
</feature>
<proteinExistence type="inferred from homology"/>
<dbReference type="RefSeq" id="WP_089074494.1">
    <property type="nucleotide sequence ID" value="NZ_CBCSAM010000008.1"/>
</dbReference>
<dbReference type="SUPFAM" id="SSF53955">
    <property type="entry name" value="Lysozyme-like"/>
    <property type="match status" value="1"/>
</dbReference>
<comment type="similarity">
    <text evidence="1">Belongs to the transglycosylase Slt family.</text>
</comment>
<evidence type="ECO:0000256" key="2">
    <source>
        <dbReference type="SAM" id="Phobius"/>
    </source>
</evidence>
<keyword evidence="5" id="KW-1185">Reference proteome</keyword>
<evidence type="ECO:0000259" key="3">
    <source>
        <dbReference type="Pfam" id="PF01464"/>
    </source>
</evidence>
<protein>
    <submittedName>
        <fullName evidence="4">Lytic transglycosylase</fullName>
    </submittedName>
</protein>
<dbReference type="EMBL" id="CP022356">
    <property type="protein sequence ID" value="ASK79586.1"/>
    <property type="molecule type" value="Genomic_DNA"/>
</dbReference>
<evidence type="ECO:0000256" key="1">
    <source>
        <dbReference type="ARBA" id="ARBA00007734"/>
    </source>
</evidence>
<dbReference type="Pfam" id="PF01464">
    <property type="entry name" value="SLT"/>
    <property type="match status" value="1"/>
</dbReference>
<evidence type="ECO:0000313" key="5">
    <source>
        <dbReference type="Proteomes" id="UP000242175"/>
    </source>
</evidence>
<accession>A0A220VH56</accession>
<dbReference type="KEGG" id="pmai:CF386_11065"/>
<dbReference type="PANTHER" id="PTHR37423:SF2">
    <property type="entry name" value="MEMBRANE-BOUND LYTIC MUREIN TRANSGLYCOSYLASE C"/>
    <property type="match status" value="1"/>
</dbReference>
<keyword evidence="2" id="KW-0812">Transmembrane</keyword>
<evidence type="ECO:0000313" key="4">
    <source>
        <dbReference type="EMBL" id="ASK79586.1"/>
    </source>
</evidence>
<dbReference type="PANTHER" id="PTHR37423">
    <property type="entry name" value="SOLUBLE LYTIC MUREIN TRANSGLYCOSYLASE-RELATED"/>
    <property type="match status" value="1"/>
</dbReference>
<dbReference type="AlphaFoldDB" id="A0A220VH56"/>
<dbReference type="OrthoDB" id="92254at2"/>
<feature type="transmembrane region" description="Helical" evidence="2">
    <location>
        <begin position="6"/>
        <end position="29"/>
    </location>
</feature>
<sequence length="253" mass="29215">MVLNCTYIRFLFIILFIAFHSNVFSVPFLQNKKLEAQIKSYKKQDALISATFSKNYSLVKHIRDKLIERKLPSTFIFVPYIESSFNKKAVSHAKAAGLWQLMPKTAKRFGLISYGVNDERFNPRKSTDAAIDYLDFLYKLFNKDEYLTLAAYNAGEGRVLNALKKYSNHQTIEDLHLPKETRDYVYRYRALTAIYKVNKASKVVKNILLQPLTRENKNPIFVDLSTQPSMMVDLSNKKIIDTKVRPIAATLTP</sequence>
<keyword evidence="2" id="KW-1133">Transmembrane helix</keyword>
<name>A0A220VH56_9GAMM</name>
<reference evidence="4 5" key="1">
    <citation type="journal article" date="2016" name="Int. J. Syst. Evol. Microbiol.">
        <title>Paraphotobacterium marinum gen. nov., sp. nov., a member of the family Vibrionaceae, isolated from surface seawater.</title>
        <authorList>
            <person name="Huang Z."/>
            <person name="Dong C."/>
            <person name="Shao Z."/>
        </authorList>
    </citation>
    <scope>NUCLEOTIDE SEQUENCE [LARGE SCALE GENOMIC DNA]</scope>
    <source>
        <strain evidence="4 5">NSCS20N07D</strain>
    </source>
</reference>